<evidence type="ECO:0000313" key="1">
    <source>
        <dbReference type="EMBL" id="RGQ03177.1"/>
    </source>
</evidence>
<comment type="caution">
    <text evidence="1">The sequence shown here is derived from an EMBL/GenBank/DDBJ whole genome shotgun (WGS) entry which is preliminary data.</text>
</comment>
<dbReference type="Proteomes" id="UP000283585">
    <property type="component" value="Unassembled WGS sequence"/>
</dbReference>
<protein>
    <submittedName>
        <fullName evidence="1">Uncharacterized protein</fullName>
    </submittedName>
</protein>
<evidence type="ECO:0000313" key="2">
    <source>
        <dbReference type="Proteomes" id="UP000283585"/>
    </source>
</evidence>
<reference evidence="1 2" key="1">
    <citation type="submission" date="2018-08" db="EMBL/GenBank/DDBJ databases">
        <title>A genome reference for cultivated species of the human gut microbiota.</title>
        <authorList>
            <person name="Zou Y."/>
            <person name="Xue W."/>
            <person name="Luo G."/>
        </authorList>
    </citation>
    <scope>NUCLEOTIDE SEQUENCE [LARGE SCALE GENOMIC DNA]</scope>
    <source>
        <strain evidence="1 2">AF29-2BH</strain>
    </source>
</reference>
<dbReference type="EMBL" id="QRSS01000019">
    <property type="protein sequence ID" value="RGQ03177.1"/>
    <property type="molecule type" value="Genomic_DNA"/>
</dbReference>
<sequence>MVLYNKNIILNILGSAFGDELEMYVYNYILQMKSEELEPYFGLEVDYALFDRFDRLIVENYEVKSEGEHEDFISGVLEARSKIDAFVCSEEEPIYKGSMILSVGLWYEFRVKDETYTDLYLEYLY</sequence>
<gene>
    <name evidence="1" type="ORF">DWZ12_13460</name>
</gene>
<name>A0A411ZK19_9FIRM</name>
<accession>A0A411ZK19</accession>
<organism evidence="1 2">
    <name type="scientific">Blautia obeum</name>
    <dbReference type="NCBI Taxonomy" id="40520"/>
    <lineage>
        <taxon>Bacteria</taxon>
        <taxon>Bacillati</taxon>
        <taxon>Bacillota</taxon>
        <taxon>Clostridia</taxon>
        <taxon>Lachnospirales</taxon>
        <taxon>Lachnospiraceae</taxon>
        <taxon>Blautia</taxon>
    </lineage>
</organism>
<proteinExistence type="predicted"/>
<dbReference type="AlphaFoldDB" id="A0A411ZK19"/>